<evidence type="ECO:0000256" key="3">
    <source>
        <dbReference type="ARBA" id="ARBA00022651"/>
    </source>
</evidence>
<dbReference type="InterPro" id="IPR056867">
    <property type="entry name" value="LRR_15"/>
</dbReference>
<dbReference type="Gene3D" id="3.40.50.1820">
    <property type="entry name" value="alpha/beta hydrolase"/>
    <property type="match status" value="1"/>
</dbReference>
<keyword evidence="2" id="KW-0719">Serine esterase</keyword>
<dbReference type="InterPro" id="IPR029058">
    <property type="entry name" value="AB_hydrolase_fold"/>
</dbReference>
<protein>
    <recommendedName>
        <fullName evidence="10">Carboxylic ester hydrolase</fullName>
        <ecNumber evidence="10">3.1.1.-</ecNumber>
    </recommendedName>
</protein>
<keyword evidence="8" id="KW-1015">Disulfide bond</keyword>
<evidence type="ECO:0000256" key="1">
    <source>
        <dbReference type="ARBA" id="ARBA00006249"/>
    </source>
</evidence>
<accession>A0A0F8UD94</accession>
<gene>
    <name evidence="13" type="ORF">AOCH_000936</name>
</gene>
<evidence type="ECO:0000256" key="11">
    <source>
        <dbReference type="SAM" id="MobiDB-lite"/>
    </source>
</evidence>
<comment type="catalytic activity">
    <reaction evidence="9">
        <text>feruloyl-polysaccharide + H2O = ferulate + polysaccharide.</text>
        <dbReference type="EC" id="3.1.1.73"/>
    </reaction>
</comment>
<dbReference type="Pfam" id="PF07519">
    <property type="entry name" value="Tannase"/>
    <property type="match status" value="2"/>
</dbReference>
<evidence type="ECO:0000256" key="2">
    <source>
        <dbReference type="ARBA" id="ARBA00022487"/>
    </source>
</evidence>
<evidence type="ECO:0000259" key="12">
    <source>
        <dbReference type="Pfam" id="PF24969"/>
    </source>
</evidence>
<feature type="domain" description="Leucine-rich repeat" evidence="12">
    <location>
        <begin position="565"/>
        <end position="858"/>
    </location>
</feature>
<name>A0A0F8UD94_9EURO</name>
<dbReference type="SUPFAM" id="SSF53474">
    <property type="entry name" value="alpha/beta-Hydrolases"/>
    <property type="match status" value="1"/>
</dbReference>
<organism evidence="13 14">
    <name type="scientific">Aspergillus ochraceoroseus</name>
    <dbReference type="NCBI Taxonomy" id="138278"/>
    <lineage>
        <taxon>Eukaryota</taxon>
        <taxon>Fungi</taxon>
        <taxon>Dikarya</taxon>
        <taxon>Ascomycota</taxon>
        <taxon>Pezizomycotina</taxon>
        <taxon>Eurotiomycetes</taxon>
        <taxon>Eurotiomycetidae</taxon>
        <taxon>Eurotiales</taxon>
        <taxon>Aspergillaceae</taxon>
        <taxon>Aspergillus</taxon>
        <taxon>Aspergillus subgen. Nidulantes</taxon>
    </lineage>
</organism>
<dbReference type="PANTHER" id="PTHR33938:SF15">
    <property type="entry name" value="FERULOYL ESTERASE B-RELATED"/>
    <property type="match status" value="1"/>
</dbReference>
<dbReference type="GO" id="GO:0030600">
    <property type="term" value="F:feruloyl esterase activity"/>
    <property type="evidence" value="ECO:0007669"/>
    <property type="project" value="UniProtKB-EC"/>
</dbReference>
<dbReference type="GO" id="GO:0045493">
    <property type="term" value="P:xylan catabolic process"/>
    <property type="evidence" value="ECO:0007669"/>
    <property type="project" value="UniProtKB-KW"/>
</dbReference>
<evidence type="ECO:0000313" key="13">
    <source>
        <dbReference type="EMBL" id="KKK17679.1"/>
    </source>
</evidence>
<feature type="region of interest" description="Disordered" evidence="11">
    <location>
        <begin position="876"/>
        <end position="895"/>
    </location>
</feature>
<evidence type="ECO:0000256" key="6">
    <source>
        <dbReference type="ARBA" id="ARBA00022801"/>
    </source>
</evidence>
<dbReference type="OrthoDB" id="2520703at2759"/>
<comment type="similarity">
    <text evidence="1 10">Belongs to the tannase family.</text>
</comment>
<keyword evidence="6 10" id="KW-0378">Hydrolase</keyword>
<keyword evidence="3" id="KW-0624">Polysaccharide degradation</keyword>
<keyword evidence="5 10" id="KW-0732">Signal</keyword>
<evidence type="ECO:0000313" key="14">
    <source>
        <dbReference type="Proteomes" id="UP000034947"/>
    </source>
</evidence>
<dbReference type="PANTHER" id="PTHR33938">
    <property type="entry name" value="FERULOYL ESTERASE B-RELATED"/>
    <property type="match status" value="1"/>
</dbReference>
<reference evidence="13 14" key="1">
    <citation type="submission" date="2015-02" db="EMBL/GenBank/DDBJ databases">
        <title>Draft Genome Sequences of Two Closely-Related Aflatoxigenic Aspergillus Species Obtained from the Cote d'Ivoire.</title>
        <authorList>
            <person name="Moore G.G."/>
            <person name="Beltz S.B."/>
            <person name="Mack B.M."/>
        </authorList>
    </citation>
    <scope>NUCLEOTIDE SEQUENCE [LARGE SCALE GENOMIC DNA]</scope>
    <source>
        <strain evidence="13 14">SRRC1432</strain>
    </source>
</reference>
<dbReference type="Proteomes" id="UP000034947">
    <property type="component" value="Unassembled WGS sequence"/>
</dbReference>
<evidence type="ECO:0000256" key="10">
    <source>
        <dbReference type="RuleBase" id="RU361238"/>
    </source>
</evidence>
<keyword evidence="14" id="KW-1185">Reference proteome</keyword>
<dbReference type="AlphaFoldDB" id="A0A0F8UD94"/>
<dbReference type="VEuPathDB" id="FungiDB:P175DRAFT_0509937"/>
<comment type="caution">
    <text evidence="13">The sequence shown here is derived from an EMBL/GenBank/DDBJ whole genome shotgun (WGS) entry which is preliminary data.</text>
</comment>
<keyword evidence="4" id="KW-0479">Metal-binding</keyword>
<evidence type="ECO:0000256" key="8">
    <source>
        <dbReference type="ARBA" id="ARBA00023157"/>
    </source>
</evidence>
<evidence type="ECO:0000256" key="9">
    <source>
        <dbReference type="ARBA" id="ARBA00034075"/>
    </source>
</evidence>
<keyword evidence="7" id="KW-0106">Calcium</keyword>
<dbReference type="Pfam" id="PF24969">
    <property type="entry name" value="LRR_15"/>
    <property type="match status" value="1"/>
</dbReference>
<dbReference type="EMBL" id="JYKN01002102">
    <property type="protein sequence ID" value="KKK17679.1"/>
    <property type="molecule type" value="Genomic_DNA"/>
</dbReference>
<feature type="signal peptide" evidence="10">
    <location>
        <begin position="1"/>
        <end position="18"/>
    </location>
</feature>
<dbReference type="EC" id="3.1.1.-" evidence="10"/>
<feature type="chain" id="PRO_5005117460" description="Carboxylic ester hydrolase" evidence="10">
    <location>
        <begin position="19"/>
        <end position="935"/>
    </location>
</feature>
<keyword evidence="3" id="KW-0858">Xylan degradation</keyword>
<dbReference type="InterPro" id="IPR011118">
    <property type="entry name" value="Tannase/feruloyl_esterase"/>
</dbReference>
<evidence type="ECO:0000256" key="7">
    <source>
        <dbReference type="ARBA" id="ARBA00022837"/>
    </source>
</evidence>
<proteinExistence type="inferred from homology"/>
<keyword evidence="3" id="KW-0119">Carbohydrate metabolism</keyword>
<dbReference type="GO" id="GO:0046872">
    <property type="term" value="F:metal ion binding"/>
    <property type="evidence" value="ECO:0007669"/>
    <property type="project" value="UniProtKB-KW"/>
</dbReference>
<evidence type="ECO:0000256" key="5">
    <source>
        <dbReference type="ARBA" id="ARBA00022729"/>
    </source>
</evidence>
<evidence type="ECO:0000256" key="4">
    <source>
        <dbReference type="ARBA" id="ARBA00022723"/>
    </source>
</evidence>
<sequence length="935" mass="104271">MNLQNFSTLLGVVAGTGAFGMTDFVQQCSDFLPQSYFPNATVWAAEYLSAGTNLSLPDNDPSCSPSFQAVSVDVCRVSLAVPTSEDSGILMELWLPRNWTGRRFLATGNGGMAGCIEYADMDYAASHGFAVTGSNNGHNGNSGKAFYQHPQVLIDFSWRALHTSVEIGKALTHAFYGQSHRKSYYLGCSLGGLQGMRSAEMFPLSFDGIVAGSPAVDFNDLISWRAHFYPITGSVDSSNFISQEQWEKVIHPEVLLQCDGIDRVRDGIIEDPMLCHFQASALLCHKRKGRQCLTPQQVEIVQKIFSPFEDDDGAMIYPRMQPGSEIEASKELYTGAPYPYSEDWFRYVVYSPSWDPATFCIHDAEVADALNPAGIRTWPCDLSEFQNAGGKLIAFHGQQDGKITSFNSARLYDRLMHGMHKSPLEMDNFFRFFRISGMGHCQSGPGAWVFGQLGGSPSVGIPFEKERNILAALVAWVEDGKPPDTIQGTKFIDDNPEAGEKLRRSHCRSASLKSCSQTQTFLNALILRPELARAVRCLDFENWQPKLPSHACSIKENLTPTSDWVRSLCNSEDEHAQWEQDLLSGEEEAWIALLLPLVNNIRQLRLVYPRNNRYLDRTLQRVVAGEKRCYEQPAFHALREVHLSHLVDDEDTKGSFVPAQIMPFFQLPSVRIFSADSVVESRPTQEDGQRHAQAPEVTATACSSISEITFNSSSGAQGMETLLASGSPLKSFKYQHSDAHVQSEGYRPSSFRQSLARSRATLQTLWLDTCGEHLPFTIAGINETHDEWFGPLVDFTALKELRIRLPNLLDVRYQPEPSSPLTEILPRSVESIYVEGCKENSLGILIQQLQQLVLSEHKQRRFPGLQRLDIEGFFHDDDDDDDEGASGPAGSGEKHEKVIKPRVYAMVEPLQQVCSDLGIRLFLRDRVCLQTMFGG</sequence>